<protein>
    <submittedName>
        <fullName evidence="7">Uncharacterized protein</fullName>
    </submittedName>
</protein>
<evidence type="ECO:0000256" key="5">
    <source>
        <dbReference type="SAM" id="MobiDB-lite"/>
    </source>
</evidence>
<feature type="transmembrane region" description="Helical" evidence="6">
    <location>
        <begin position="115"/>
        <end position="134"/>
    </location>
</feature>
<gene>
    <name evidence="7" type="ORF">SEPCBS57363_006292</name>
</gene>
<feature type="compositionally biased region" description="Low complexity" evidence="5">
    <location>
        <begin position="582"/>
        <end position="597"/>
    </location>
</feature>
<evidence type="ECO:0000256" key="2">
    <source>
        <dbReference type="ARBA" id="ARBA00022692"/>
    </source>
</evidence>
<comment type="caution">
    <text evidence="7">The sequence shown here is derived from an EMBL/GenBank/DDBJ whole genome shotgun (WGS) entry which is preliminary data.</text>
</comment>
<evidence type="ECO:0000256" key="4">
    <source>
        <dbReference type="ARBA" id="ARBA00023136"/>
    </source>
</evidence>
<name>A0ABP0E4W9_9PEZI</name>
<feature type="transmembrane region" description="Helical" evidence="6">
    <location>
        <begin position="252"/>
        <end position="277"/>
    </location>
</feature>
<feature type="transmembrane region" description="Helical" evidence="6">
    <location>
        <begin position="358"/>
        <end position="385"/>
    </location>
</feature>
<dbReference type="PANTHER" id="PTHR31465">
    <property type="entry name" value="PROTEIN RTA1-RELATED"/>
    <property type="match status" value="1"/>
</dbReference>
<dbReference type="PANTHER" id="PTHR31465:SF15">
    <property type="entry name" value="LIPID TRANSPORTER ATNI-RELATED"/>
    <property type="match status" value="1"/>
</dbReference>
<feature type="transmembrane region" description="Helical" evidence="6">
    <location>
        <begin position="309"/>
        <end position="329"/>
    </location>
</feature>
<proteinExistence type="predicted"/>
<evidence type="ECO:0000256" key="6">
    <source>
        <dbReference type="SAM" id="Phobius"/>
    </source>
</evidence>
<feature type="transmembrane region" description="Helical" evidence="6">
    <location>
        <begin position="146"/>
        <end position="168"/>
    </location>
</feature>
<organism evidence="7 8">
    <name type="scientific">Sporothrix epigloea</name>
    <dbReference type="NCBI Taxonomy" id="1892477"/>
    <lineage>
        <taxon>Eukaryota</taxon>
        <taxon>Fungi</taxon>
        <taxon>Dikarya</taxon>
        <taxon>Ascomycota</taxon>
        <taxon>Pezizomycotina</taxon>
        <taxon>Sordariomycetes</taxon>
        <taxon>Sordariomycetidae</taxon>
        <taxon>Ophiostomatales</taxon>
        <taxon>Ophiostomataceae</taxon>
        <taxon>Sporothrix</taxon>
    </lineage>
</organism>
<feature type="region of interest" description="Disordered" evidence="5">
    <location>
        <begin position="578"/>
        <end position="667"/>
    </location>
</feature>
<dbReference type="Proteomes" id="UP001642501">
    <property type="component" value="Unassembled WGS sequence"/>
</dbReference>
<feature type="region of interest" description="Disordered" evidence="5">
    <location>
        <begin position="429"/>
        <end position="448"/>
    </location>
</feature>
<evidence type="ECO:0000313" key="8">
    <source>
        <dbReference type="Proteomes" id="UP001642501"/>
    </source>
</evidence>
<reference evidence="7 8" key="1">
    <citation type="submission" date="2024-01" db="EMBL/GenBank/DDBJ databases">
        <authorList>
            <person name="Allen C."/>
            <person name="Tagirdzhanova G."/>
        </authorList>
    </citation>
    <scope>NUCLEOTIDE SEQUENCE [LARGE SCALE GENOMIC DNA]</scope>
    <source>
        <strain evidence="7 8">CBS 573.63</strain>
    </source>
</reference>
<feature type="compositionally biased region" description="Polar residues" evidence="5">
    <location>
        <begin position="604"/>
        <end position="619"/>
    </location>
</feature>
<dbReference type="InterPro" id="IPR007568">
    <property type="entry name" value="RTA1"/>
</dbReference>
<evidence type="ECO:0000256" key="3">
    <source>
        <dbReference type="ARBA" id="ARBA00022989"/>
    </source>
</evidence>
<dbReference type="Pfam" id="PF04479">
    <property type="entry name" value="RTA1"/>
    <property type="match status" value="1"/>
</dbReference>
<keyword evidence="4 6" id="KW-0472">Membrane</keyword>
<feature type="compositionally biased region" description="Basic and acidic residues" evidence="5">
    <location>
        <begin position="401"/>
        <end position="416"/>
    </location>
</feature>
<keyword evidence="8" id="KW-1185">Reference proteome</keyword>
<keyword evidence="3 6" id="KW-1133">Transmembrane helix</keyword>
<feature type="region of interest" description="Disordered" evidence="5">
    <location>
        <begin position="396"/>
        <end position="424"/>
    </location>
</feature>
<feature type="compositionally biased region" description="Polar residues" evidence="5">
    <location>
        <begin position="642"/>
        <end position="667"/>
    </location>
</feature>
<sequence>MAGAGVLPALVAKVAAPTATTTQVAVRAIATIQVLANTISGTTTATTNTAATATAAACWPDRCLPNLAVSFSPNSTDGYSQLLYTRGGGAFAGVFGLLALLHLVQGSHYRWKPAAATITAGLAAMAGHILQAIASASDIELFLQPYLSAAAFVLLQLPPLCITLYTHLMLKRLAHTRFLPAYDNLTVPVEKRGRQDAIWPSNSRWIAHWSITALLACAAAAQVVAIPVLVYGGLSTIFVGHVGHVLLATADLLWAAGLATQGIVVLVLLAAVTHAFVTLPPARPGGQQERGIRGAVPALSLPPRRRVQLLWLLGSTYGVLALLIMRLVYRTVEIVTAVKVVLAPEGESTFSGKSDRQMLWALMFEALPMCLALTLLSAFHAGWALPLRDVQHLRPAGEGGGGRDVRNDGSCPREEAEAGEASGIGGLFLRGPDQGLMPPNPRVSRSDLQPPIQSPAWILIQQRAIIQRQRQQQRQQWQRQWQLHAETMAAWQATQSVSLPSSPVLGALAQSSLSASLPVSLPRESFVAERPNNKKDCPEAAANTAKNQVSDSRPHRLARLSRDNFILFRFLNAAFQPPSSVSGGWRSQSRTTTSGSRWSRRTPHSNNDSAPSQGDQSLSDDPFVGFDEVAAAGRLDYDRSLQDQSENVLENNTSQLQPSNVQEPRCS</sequence>
<feature type="transmembrane region" description="Helical" evidence="6">
    <location>
        <begin position="83"/>
        <end position="103"/>
    </location>
</feature>
<keyword evidence="2 6" id="KW-0812">Transmembrane</keyword>
<evidence type="ECO:0000313" key="7">
    <source>
        <dbReference type="EMBL" id="CAK7274691.1"/>
    </source>
</evidence>
<feature type="transmembrane region" description="Helical" evidence="6">
    <location>
        <begin position="211"/>
        <end position="232"/>
    </location>
</feature>
<feature type="region of interest" description="Disordered" evidence="5">
    <location>
        <begin position="526"/>
        <end position="555"/>
    </location>
</feature>
<dbReference type="EMBL" id="CAWUOM010000178">
    <property type="protein sequence ID" value="CAK7274691.1"/>
    <property type="molecule type" value="Genomic_DNA"/>
</dbReference>
<evidence type="ECO:0000256" key="1">
    <source>
        <dbReference type="ARBA" id="ARBA00004141"/>
    </source>
</evidence>
<comment type="subcellular location">
    <subcellularLocation>
        <location evidence="1">Membrane</location>
        <topology evidence="1">Multi-pass membrane protein</topology>
    </subcellularLocation>
</comment>
<accession>A0ABP0E4W9</accession>